<dbReference type="InterPro" id="IPR050639">
    <property type="entry name" value="SSR_resolvase"/>
</dbReference>
<protein>
    <recommendedName>
        <fullName evidence="1">Resolvase/invertase-type recombinase catalytic domain-containing protein</fullName>
    </recommendedName>
</protein>
<dbReference type="Gene3D" id="3.40.50.1390">
    <property type="entry name" value="Resolvase, N-terminal catalytic domain"/>
    <property type="match status" value="1"/>
</dbReference>
<dbReference type="PANTHER" id="PTHR30461">
    <property type="entry name" value="DNA-INVERTASE FROM LAMBDOID PROPHAGE"/>
    <property type="match status" value="1"/>
</dbReference>
<accession>A0A6C0DAC9</accession>
<dbReference type="PANTHER" id="PTHR30461:SF23">
    <property type="entry name" value="DNA RECOMBINASE-RELATED"/>
    <property type="match status" value="1"/>
</dbReference>
<dbReference type="AlphaFoldDB" id="A0A6C0DAC9"/>
<dbReference type="EMBL" id="MN739567">
    <property type="protein sequence ID" value="QHT13411.1"/>
    <property type="molecule type" value="Genomic_DNA"/>
</dbReference>
<evidence type="ECO:0000259" key="1">
    <source>
        <dbReference type="SMART" id="SM00857"/>
    </source>
</evidence>
<name>A0A6C0DAC9_9ZZZZ</name>
<dbReference type="CDD" id="cd00338">
    <property type="entry name" value="Ser_Recombinase"/>
    <property type="match status" value="1"/>
</dbReference>
<dbReference type="InterPro" id="IPR006119">
    <property type="entry name" value="Resolv_N"/>
</dbReference>
<organism evidence="2">
    <name type="scientific">viral metagenome</name>
    <dbReference type="NCBI Taxonomy" id="1070528"/>
    <lineage>
        <taxon>unclassified sequences</taxon>
        <taxon>metagenomes</taxon>
        <taxon>organismal metagenomes</taxon>
    </lineage>
</organism>
<proteinExistence type="predicted"/>
<sequence>MDKLMNNMVNMDITSSSIIYTRCSTPNQNNPQYNSSSIESQLFMCTEFCKDNNLKILDHKTEICSGRHSKNQKVLLNLINNNSKINLIIFDISRFSRNIIDGMKMIEQCLQNNITIYSVKDNIIVKDNKQLNQITIALMNAQNESDAISFRVSQSIKYRKSLGGHIGKDYYGYNLIKENNIKKLKINDEEQLVVRLILKLKYGSTYTEVNNLSNLINKSDIKILDKKSPIIMYGNYENSDIAFLLNKNDIFRRGDIWTSNKIQQVVTKYPEYNTKKESLLDSLFEEFSKLIENNKNINKDHVIRSINILYEQLNGYPSNNIDGYNKLKKMKDRYDIISYLNDNNVNFKCWNVEDTYDYIENDYKRKRINYDSDYSCEL</sequence>
<dbReference type="GO" id="GO:0003677">
    <property type="term" value="F:DNA binding"/>
    <property type="evidence" value="ECO:0007669"/>
    <property type="project" value="InterPro"/>
</dbReference>
<dbReference type="Pfam" id="PF00239">
    <property type="entry name" value="Resolvase"/>
    <property type="match status" value="1"/>
</dbReference>
<evidence type="ECO:0000313" key="2">
    <source>
        <dbReference type="EMBL" id="QHT13411.1"/>
    </source>
</evidence>
<feature type="domain" description="Resolvase/invertase-type recombinase catalytic" evidence="1">
    <location>
        <begin position="17"/>
        <end position="165"/>
    </location>
</feature>
<dbReference type="GO" id="GO:0000150">
    <property type="term" value="F:DNA strand exchange activity"/>
    <property type="evidence" value="ECO:0007669"/>
    <property type="project" value="InterPro"/>
</dbReference>
<dbReference type="SUPFAM" id="SSF53041">
    <property type="entry name" value="Resolvase-like"/>
    <property type="match status" value="1"/>
</dbReference>
<dbReference type="InterPro" id="IPR036162">
    <property type="entry name" value="Resolvase-like_N_sf"/>
</dbReference>
<reference evidence="2" key="1">
    <citation type="journal article" date="2020" name="Nature">
        <title>Giant virus diversity and host interactions through global metagenomics.</title>
        <authorList>
            <person name="Schulz F."/>
            <person name="Roux S."/>
            <person name="Paez-Espino D."/>
            <person name="Jungbluth S."/>
            <person name="Walsh D.A."/>
            <person name="Denef V.J."/>
            <person name="McMahon K.D."/>
            <person name="Konstantinidis K.T."/>
            <person name="Eloe-Fadrosh E.A."/>
            <person name="Kyrpides N.C."/>
            <person name="Woyke T."/>
        </authorList>
    </citation>
    <scope>NUCLEOTIDE SEQUENCE</scope>
    <source>
        <strain evidence="2">GVMAG-M-3300023174-131</strain>
    </source>
</reference>
<dbReference type="SMART" id="SM00857">
    <property type="entry name" value="Resolvase"/>
    <property type="match status" value="1"/>
</dbReference>